<sequence length="192" mass="22220">MKKTLKRSFLGLMILGGVIMVSYFIFKTNTKSFSPEDTVTFQEDDLVLEVFYNRPYKKDRQIFGGLVPYGEVWRTGANEATTFFTNKDILVDGSLLPAGKYTLWTIPMENSWKVIFNSEMYPWGITADERPSRVAEFDVLTVEVPSVRTEETIEQFTIDFTTAYDFIQMNFAWDRTLVRVPIKDVSKIEKIS</sequence>
<dbReference type="AlphaFoldDB" id="A0A7C2M8H5"/>
<keyword evidence="1" id="KW-1133">Transmembrane helix</keyword>
<organism evidence="2">
    <name type="scientific">Salinimicrobium catena</name>
    <dbReference type="NCBI Taxonomy" id="390640"/>
    <lineage>
        <taxon>Bacteria</taxon>
        <taxon>Pseudomonadati</taxon>
        <taxon>Bacteroidota</taxon>
        <taxon>Flavobacteriia</taxon>
        <taxon>Flavobacteriales</taxon>
        <taxon>Flavobacteriaceae</taxon>
        <taxon>Salinimicrobium</taxon>
    </lineage>
</organism>
<gene>
    <name evidence="2" type="ORF">ENO10_03975</name>
</gene>
<keyword evidence="1" id="KW-0472">Membrane</keyword>
<feature type="transmembrane region" description="Helical" evidence="1">
    <location>
        <begin position="9"/>
        <end position="26"/>
    </location>
</feature>
<dbReference type="InterPro" id="IPR021314">
    <property type="entry name" value="DUF2911"/>
</dbReference>
<dbReference type="EMBL" id="DSEE01000293">
    <property type="protein sequence ID" value="HER40359.1"/>
    <property type="molecule type" value="Genomic_DNA"/>
</dbReference>
<comment type="caution">
    <text evidence="2">The sequence shown here is derived from an EMBL/GenBank/DDBJ whole genome shotgun (WGS) entry which is preliminary data.</text>
</comment>
<proteinExistence type="predicted"/>
<evidence type="ECO:0000313" key="2">
    <source>
        <dbReference type="EMBL" id="HER40359.1"/>
    </source>
</evidence>
<evidence type="ECO:0000256" key="1">
    <source>
        <dbReference type="SAM" id="Phobius"/>
    </source>
</evidence>
<name>A0A7C2M8H5_9FLAO</name>
<protein>
    <submittedName>
        <fullName evidence="2">DUF2911 domain-containing protein</fullName>
    </submittedName>
</protein>
<keyword evidence="1" id="KW-0812">Transmembrane</keyword>
<accession>A0A7C2M8H5</accession>
<reference evidence="2" key="1">
    <citation type="journal article" date="2020" name="mSystems">
        <title>Genome- and Community-Level Interaction Insights into Carbon Utilization and Element Cycling Functions of Hydrothermarchaeota in Hydrothermal Sediment.</title>
        <authorList>
            <person name="Zhou Z."/>
            <person name="Liu Y."/>
            <person name="Xu W."/>
            <person name="Pan J."/>
            <person name="Luo Z.H."/>
            <person name="Li M."/>
        </authorList>
    </citation>
    <scope>NUCLEOTIDE SEQUENCE [LARGE SCALE GENOMIC DNA]</scope>
    <source>
        <strain evidence="2">SpSt-1235</strain>
    </source>
</reference>
<dbReference type="Proteomes" id="UP000885753">
    <property type="component" value="Unassembled WGS sequence"/>
</dbReference>
<dbReference type="Pfam" id="PF11138">
    <property type="entry name" value="DUF2911"/>
    <property type="match status" value="1"/>
</dbReference>